<gene>
    <name evidence="2" type="ordered locus">Mzhil_1278</name>
</gene>
<evidence type="ECO:0000313" key="2">
    <source>
        <dbReference type="EMBL" id="AEH61132.1"/>
    </source>
</evidence>
<reference evidence="2" key="1">
    <citation type="submission" date="2010-07" db="EMBL/GenBank/DDBJ databases">
        <title>The complete genome of Methanosalsum zhilinae DSM 4017.</title>
        <authorList>
            <consortium name="US DOE Joint Genome Institute (JGI-PGF)"/>
            <person name="Lucas S."/>
            <person name="Copeland A."/>
            <person name="Lapidus A."/>
            <person name="Glavina del Rio T."/>
            <person name="Dalin E."/>
            <person name="Tice H."/>
            <person name="Bruce D."/>
            <person name="Goodwin L."/>
            <person name="Pitluck S."/>
            <person name="Kyrpides N."/>
            <person name="Mavromatis K."/>
            <person name="Ovchinnikova G."/>
            <person name="Daligault H."/>
            <person name="Detter J.C."/>
            <person name="Han C."/>
            <person name="Tapia R."/>
            <person name="Larimer F."/>
            <person name="Land M."/>
            <person name="Hauser L."/>
            <person name="Markowitz V."/>
            <person name="Cheng J.-F."/>
            <person name="Hugenholtz P."/>
            <person name="Woyke T."/>
            <person name="Wu D."/>
            <person name="Spring S."/>
            <person name="Schueler E."/>
            <person name="Brambilla E."/>
            <person name="Klenk H.-P."/>
            <person name="Eisen J.A."/>
        </authorList>
    </citation>
    <scope>NUCLEOTIDE SEQUENCE</scope>
    <source>
        <strain evidence="2">DSM 4017</strain>
    </source>
</reference>
<dbReference type="PROSITE" id="PS50005">
    <property type="entry name" value="TPR"/>
    <property type="match status" value="3"/>
</dbReference>
<evidence type="ECO:0000256" key="1">
    <source>
        <dbReference type="PROSITE-ProRule" id="PRU00339"/>
    </source>
</evidence>
<dbReference type="GO" id="GO:0016567">
    <property type="term" value="P:protein ubiquitination"/>
    <property type="evidence" value="ECO:0007669"/>
    <property type="project" value="TreeGrafter"/>
</dbReference>
<evidence type="ECO:0000313" key="3">
    <source>
        <dbReference type="Proteomes" id="UP000006622"/>
    </source>
</evidence>
<dbReference type="SUPFAM" id="SSF48452">
    <property type="entry name" value="TPR-like"/>
    <property type="match status" value="2"/>
</dbReference>
<dbReference type="Pfam" id="PF00515">
    <property type="entry name" value="TPR_1"/>
    <property type="match status" value="2"/>
</dbReference>
<protein>
    <submittedName>
        <fullName evidence="2">Tetratricopeptide TPR_2 repeat protein</fullName>
    </submittedName>
</protein>
<dbReference type="KEGG" id="mzh:Mzhil_1278"/>
<keyword evidence="3" id="KW-1185">Reference proteome</keyword>
<dbReference type="Pfam" id="PF13181">
    <property type="entry name" value="TPR_8"/>
    <property type="match status" value="1"/>
</dbReference>
<dbReference type="HOGENOM" id="CLU_311620_0_0_2"/>
<dbReference type="Gene3D" id="1.25.40.10">
    <property type="entry name" value="Tetratricopeptide repeat domain"/>
    <property type="match status" value="3"/>
</dbReference>
<dbReference type="EMBL" id="CP002101">
    <property type="protein sequence ID" value="AEH61132.1"/>
    <property type="molecule type" value="Genomic_DNA"/>
</dbReference>
<dbReference type="InterPro" id="IPR019734">
    <property type="entry name" value="TPR_rpt"/>
</dbReference>
<feature type="repeat" description="TPR" evidence="1">
    <location>
        <begin position="716"/>
        <end position="749"/>
    </location>
</feature>
<dbReference type="Proteomes" id="UP000006622">
    <property type="component" value="Chromosome"/>
</dbReference>
<dbReference type="GO" id="GO:0005737">
    <property type="term" value="C:cytoplasm"/>
    <property type="evidence" value="ECO:0007669"/>
    <property type="project" value="TreeGrafter"/>
</dbReference>
<feature type="repeat" description="TPR" evidence="1">
    <location>
        <begin position="784"/>
        <end position="817"/>
    </location>
</feature>
<dbReference type="InterPro" id="IPR011990">
    <property type="entry name" value="TPR-like_helical_dom_sf"/>
</dbReference>
<dbReference type="STRING" id="679901.Mzhil_1278"/>
<dbReference type="GO" id="GO:0051301">
    <property type="term" value="P:cell division"/>
    <property type="evidence" value="ECO:0007669"/>
    <property type="project" value="TreeGrafter"/>
</dbReference>
<sequence length="853" mass="99997">MWGNNVLNIKKELISNIEKELYVKVFLNEGVMVEGYVSNFDDDMILLKNKNVISGISLSSIHSWQVYNDKEQKNTPLKETISDEGQKENYNKIKLQEPFIDTYKKLYLFKESNDSILFRMNPYEPISKVPDFLKNNDDSCSRSIWDRVLAKINIPNVHKDKEIEQLSNEFATLLKKYPSQSILEYNLGCLKLKSSNYPSAANHFDNTHILSSDRKSLYNSIYAHLQAGNKEMVTLNLAKYLYAETNLIDNKFWFEFSCLCKESKEYWMYTSVVDSILNHIEDIENINLIFGSLFFVYEDVSILQNKFQENGEEIKVLNKDMESTIAVIQSFLDDVQAMDIWIKNDNFNIWMMGESTDLRSAKDTDITQNNDSSINLDYDWEYDVFRLKSLFNEFHYNFNRGSIYRCIPVSPDNKLGYGFLRDDSTMNEVHFFYDKVIGLQYLTTTVEINVPVLYMAVPTNEKNTSVDLSATIIIPIETLDNIWESAFLFAKEKDYESALNELNTILKYHPEYPGINDRKKKWEKLLDKNECRFKRNFNLNFKPKNEQDWTCYINTLFDEKLYSEAISYYDKISATPAKSSYLFRIGLHHYQKKDFNAAISFLTKAIDKNHFYYNAYFARGLVYFKIEKYHEALSDFARALDLRPDHKDVWVHYALSQQLVGKYDHALNSYEKAQAIDSTDWNVRSLKAGLYIKMNKISEALKIIDDILENGDPENPETLFSKGYALQKIKKYDEALFYFEKSLEIKPSNIKVITKKAYTLARLNRFDEALYEIDHAINMNHFNSRSWYYRGVINYFAGNFKTAKNDFEESLKLKPNVSRVESCLDKTKLELKSINDDENIKELVKNCSDKWSL</sequence>
<dbReference type="Pfam" id="PF14559">
    <property type="entry name" value="TPR_19"/>
    <property type="match status" value="1"/>
</dbReference>
<keyword evidence="1" id="KW-0802">TPR repeat</keyword>
<feature type="repeat" description="TPR" evidence="1">
    <location>
        <begin position="613"/>
        <end position="646"/>
    </location>
</feature>
<dbReference type="AlphaFoldDB" id="F7XN22"/>
<dbReference type="GO" id="GO:0031145">
    <property type="term" value="P:anaphase-promoting complex-dependent catabolic process"/>
    <property type="evidence" value="ECO:0007669"/>
    <property type="project" value="TreeGrafter"/>
</dbReference>
<dbReference type="PROSITE" id="PS50293">
    <property type="entry name" value="TPR_REGION"/>
    <property type="match status" value="2"/>
</dbReference>
<organism evidence="2 3">
    <name type="scientific">Methanosalsum zhilinae (strain DSM 4017 / NBRC 107636 / OCM 62 / WeN5)</name>
    <name type="common">Methanohalophilus zhilinae</name>
    <dbReference type="NCBI Taxonomy" id="679901"/>
    <lineage>
        <taxon>Archaea</taxon>
        <taxon>Methanobacteriati</taxon>
        <taxon>Methanobacteriota</taxon>
        <taxon>Stenosarchaea group</taxon>
        <taxon>Methanomicrobia</taxon>
        <taxon>Methanosarcinales</taxon>
        <taxon>Methanosarcinaceae</taxon>
        <taxon>Methanosalsum</taxon>
    </lineage>
</organism>
<dbReference type="PANTHER" id="PTHR12558">
    <property type="entry name" value="CELL DIVISION CYCLE 16,23,27"/>
    <property type="match status" value="1"/>
</dbReference>
<proteinExistence type="predicted"/>
<accession>F7XN22</accession>
<dbReference type="PANTHER" id="PTHR12558:SF13">
    <property type="entry name" value="CELL DIVISION CYCLE PROTEIN 27 HOMOLOG"/>
    <property type="match status" value="1"/>
</dbReference>
<name>F7XN22_METZD</name>
<dbReference type="SMART" id="SM00028">
    <property type="entry name" value="TPR"/>
    <property type="match status" value="7"/>
</dbReference>